<feature type="transmembrane region" description="Helical" evidence="1">
    <location>
        <begin position="53"/>
        <end position="76"/>
    </location>
</feature>
<keyword evidence="3" id="KW-1185">Reference proteome</keyword>
<dbReference type="KEGG" id="medw:NCTC10132_00317"/>
<dbReference type="EMBL" id="LS991951">
    <property type="protein sequence ID" value="SYV96963.1"/>
    <property type="molecule type" value="Genomic_DNA"/>
</dbReference>
<dbReference type="AlphaFoldDB" id="A0A3B0QAA2"/>
<gene>
    <name evidence="2" type="ORF">NCTC10132_00317</name>
</gene>
<organism evidence="2 3">
    <name type="scientific">Mycoplasmopsis edwardii</name>
    <dbReference type="NCBI Taxonomy" id="53558"/>
    <lineage>
        <taxon>Bacteria</taxon>
        <taxon>Bacillati</taxon>
        <taxon>Mycoplasmatota</taxon>
        <taxon>Mycoplasmoidales</taxon>
        <taxon>Metamycoplasmataceae</taxon>
        <taxon>Mycoplasmopsis</taxon>
    </lineage>
</organism>
<evidence type="ECO:0000313" key="2">
    <source>
        <dbReference type="EMBL" id="SYV96963.1"/>
    </source>
</evidence>
<proteinExistence type="predicted"/>
<name>A0A3B0QAA2_9BACT</name>
<accession>A0A3B0QAA2</accession>
<feature type="non-terminal residue" evidence="2">
    <location>
        <position position="95"/>
    </location>
</feature>
<evidence type="ECO:0000256" key="1">
    <source>
        <dbReference type="SAM" id="Phobius"/>
    </source>
</evidence>
<protein>
    <submittedName>
        <fullName evidence="2">Uncharacterized protein</fullName>
    </submittedName>
</protein>
<evidence type="ECO:0000313" key="3">
    <source>
        <dbReference type="Proteomes" id="UP000257559"/>
    </source>
</evidence>
<dbReference type="Proteomes" id="UP000257559">
    <property type="component" value="Chromosome"/>
</dbReference>
<keyword evidence="1" id="KW-0472">Membrane</keyword>
<reference evidence="3" key="1">
    <citation type="submission" date="2018-06" db="EMBL/GenBank/DDBJ databases">
        <authorList>
            <consortium name="Pathogen Informatics"/>
        </authorList>
    </citation>
    <scope>NUCLEOTIDE SEQUENCE [LARGE SCALE GENOMIC DNA]</scope>
    <source>
        <strain evidence="3">NCTC10132</strain>
    </source>
</reference>
<keyword evidence="1" id="KW-1133">Transmembrane helix</keyword>
<keyword evidence="1" id="KW-0812">Transmembrane</keyword>
<sequence>MLNNKESSHDDFFIPFIVYYSQKNICEMKGGKMKLSNLNKVPKDKWKMIKPSFAISSLIASIPMLMGSLGSIVGLFKASFSISGEIKDKLTAYKW</sequence>